<dbReference type="CDD" id="cd09272">
    <property type="entry name" value="RNase_HI_RT_Ty1"/>
    <property type="match status" value="1"/>
</dbReference>
<dbReference type="PANTHER" id="PTHR11439">
    <property type="entry name" value="GAG-POL-RELATED RETROTRANSPOSON"/>
    <property type="match status" value="1"/>
</dbReference>
<dbReference type="InterPro" id="IPR013103">
    <property type="entry name" value="RVT_2"/>
</dbReference>
<protein>
    <submittedName>
        <fullName evidence="2">Ribonuclease H-like domain-containing protein</fullName>
    </submittedName>
</protein>
<sequence>MPVSWWGSLSGIKSAAMADIWSGILHSHVMALCLFVDHYVCVCQSDDVGTVSIVKRSAYILNASQILGDPNTPVQTRSSLKKITEAHALVSYIQAQQRSNHKDQQHCLFACFLSQSEPRKVSEALEDESWVEAMQEELLQFKLQQVWVLVDLPNGAKVIGTKWVYRNKKDERGVVVRNKARLVAQGHRQEEGIDYDEVFAPVARLEAIRLFLAFASYIGFIVYQMDVKSAFLYGTIEEEVYVSQPPGFVDPDHPKKVYKVVKALYGLHQAPRAWYATLSTFLEKHGYRRGTIDKTLFIKKDKKDIILVQIYVDDIIFGSTKKSWSDEFEALMKGRFQMSAMGELTFFLGLQVKQSQEGIFISQDKYVAEILKKFDFVSVKSAVTPMETKPLWIQEKEVLIACLFRGFQVTQRCPISNAVKRISKKSTTGGCQFLGRRLISWQCKKQTIVATSTTKAEYVAAASCCGSSAMAAKSIIGLWDCYEKKLIQVQKIHTDLNVADLLTKAFDGPRSEFPSEYRLSLQYYMELERMFQLNLDMKRHASFSANWMQMVVIMMLWST</sequence>
<dbReference type="EMBL" id="BQNB010013152">
    <property type="protein sequence ID" value="GJT12499.1"/>
    <property type="molecule type" value="Genomic_DNA"/>
</dbReference>
<accession>A0ABQ5BE15</accession>
<proteinExistence type="predicted"/>
<dbReference type="SUPFAM" id="SSF56672">
    <property type="entry name" value="DNA/RNA polymerases"/>
    <property type="match status" value="1"/>
</dbReference>
<evidence type="ECO:0000313" key="2">
    <source>
        <dbReference type="EMBL" id="GJT12499.1"/>
    </source>
</evidence>
<evidence type="ECO:0000313" key="3">
    <source>
        <dbReference type="Proteomes" id="UP001151760"/>
    </source>
</evidence>
<reference evidence="2" key="1">
    <citation type="journal article" date="2022" name="Int. J. Mol. Sci.">
        <title>Draft Genome of Tanacetum Coccineum: Genomic Comparison of Closely Related Tanacetum-Family Plants.</title>
        <authorList>
            <person name="Yamashiro T."/>
            <person name="Shiraishi A."/>
            <person name="Nakayama K."/>
            <person name="Satake H."/>
        </authorList>
    </citation>
    <scope>NUCLEOTIDE SEQUENCE</scope>
</reference>
<organism evidence="2 3">
    <name type="scientific">Tanacetum coccineum</name>
    <dbReference type="NCBI Taxonomy" id="301880"/>
    <lineage>
        <taxon>Eukaryota</taxon>
        <taxon>Viridiplantae</taxon>
        <taxon>Streptophyta</taxon>
        <taxon>Embryophyta</taxon>
        <taxon>Tracheophyta</taxon>
        <taxon>Spermatophyta</taxon>
        <taxon>Magnoliopsida</taxon>
        <taxon>eudicotyledons</taxon>
        <taxon>Gunneridae</taxon>
        <taxon>Pentapetalae</taxon>
        <taxon>asterids</taxon>
        <taxon>campanulids</taxon>
        <taxon>Asterales</taxon>
        <taxon>Asteraceae</taxon>
        <taxon>Asteroideae</taxon>
        <taxon>Anthemideae</taxon>
        <taxon>Anthemidinae</taxon>
        <taxon>Tanacetum</taxon>
    </lineage>
</organism>
<dbReference type="Proteomes" id="UP001151760">
    <property type="component" value="Unassembled WGS sequence"/>
</dbReference>
<reference evidence="2" key="2">
    <citation type="submission" date="2022-01" db="EMBL/GenBank/DDBJ databases">
        <authorList>
            <person name="Yamashiro T."/>
            <person name="Shiraishi A."/>
            <person name="Satake H."/>
            <person name="Nakayama K."/>
        </authorList>
    </citation>
    <scope>NUCLEOTIDE SEQUENCE</scope>
</reference>
<gene>
    <name evidence="2" type="ORF">Tco_0859541</name>
</gene>
<dbReference type="InterPro" id="IPR043502">
    <property type="entry name" value="DNA/RNA_pol_sf"/>
</dbReference>
<dbReference type="PANTHER" id="PTHR11439:SF509">
    <property type="entry name" value="RNA-DIRECTED DNA POLYMERASE"/>
    <property type="match status" value="1"/>
</dbReference>
<name>A0ABQ5BE15_9ASTR</name>
<evidence type="ECO:0000259" key="1">
    <source>
        <dbReference type="Pfam" id="PF07727"/>
    </source>
</evidence>
<dbReference type="Pfam" id="PF07727">
    <property type="entry name" value="RVT_2"/>
    <property type="match status" value="1"/>
</dbReference>
<feature type="domain" description="Reverse transcriptase Ty1/copia-type" evidence="1">
    <location>
        <begin position="145"/>
        <end position="387"/>
    </location>
</feature>
<keyword evidence="3" id="KW-1185">Reference proteome</keyword>
<comment type="caution">
    <text evidence="2">The sequence shown here is derived from an EMBL/GenBank/DDBJ whole genome shotgun (WGS) entry which is preliminary data.</text>
</comment>